<dbReference type="AlphaFoldDB" id="A0A7G9RIK8"/>
<dbReference type="InterPro" id="IPR011576">
    <property type="entry name" value="Pyridox_Oxase_N"/>
</dbReference>
<reference evidence="2 3" key="1">
    <citation type="submission" date="2020-08" db="EMBL/GenBank/DDBJ databases">
        <title>Genome sequence of Diaphorobacter ruginosibacter DSM 27467T.</title>
        <authorList>
            <person name="Hyun D.-W."/>
            <person name="Bae J.-W."/>
        </authorList>
    </citation>
    <scope>NUCLEOTIDE SEQUENCE [LARGE SCALE GENOMIC DNA]</scope>
    <source>
        <strain evidence="2 3">DSM 27467</strain>
    </source>
</reference>
<dbReference type="InterPro" id="IPR012349">
    <property type="entry name" value="Split_barrel_FMN-bd"/>
</dbReference>
<dbReference type="EMBL" id="CP060714">
    <property type="protein sequence ID" value="QNN55433.1"/>
    <property type="molecule type" value="Genomic_DNA"/>
</dbReference>
<proteinExistence type="predicted"/>
<dbReference type="PANTHER" id="PTHR13343">
    <property type="entry name" value="CREG1 PROTEIN"/>
    <property type="match status" value="1"/>
</dbReference>
<dbReference type="Gene3D" id="2.30.110.10">
    <property type="entry name" value="Electron Transport, Fmn-binding Protein, Chain A"/>
    <property type="match status" value="1"/>
</dbReference>
<dbReference type="SUPFAM" id="SSF50475">
    <property type="entry name" value="FMN-binding split barrel"/>
    <property type="match status" value="1"/>
</dbReference>
<keyword evidence="3" id="KW-1185">Reference proteome</keyword>
<name>A0A7G9RIK8_9BURK</name>
<dbReference type="RefSeq" id="WP_187595706.1">
    <property type="nucleotide sequence ID" value="NZ_CP060714.1"/>
</dbReference>
<evidence type="ECO:0000259" key="1">
    <source>
        <dbReference type="Pfam" id="PF01243"/>
    </source>
</evidence>
<dbReference type="InterPro" id="IPR014419">
    <property type="entry name" value="HutZ"/>
</dbReference>
<dbReference type="Pfam" id="PF01243">
    <property type="entry name" value="PNPOx_N"/>
    <property type="match status" value="1"/>
</dbReference>
<sequence length="169" mass="18595">MPHESRLQRSLRELIEQRRTAALATWSPGEGECEDRAPLVSMVPFAWCAEYGCIVLHVSALAVHTQAMELHPAVSLLFCAPEVEGEGVHALERVSLQGVASTPPRESALWSALRTCYMQRFPEAEFMGELPDFRFVCITPSRARHVAGFGAARDVDGNDFVAAMNATPQ</sequence>
<gene>
    <name evidence="2" type="ORF">H9K76_12210</name>
</gene>
<evidence type="ECO:0000313" key="3">
    <source>
        <dbReference type="Proteomes" id="UP000515811"/>
    </source>
</evidence>
<dbReference type="GO" id="GO:0005737">
    <property type="term" value="C:cytoplasm"/>
    <property type="evidence" value="ECO:0007669"/>
    <property type="project" value="UniProtKB-ARBA"/>
</dbReference>
<dbReference type="PANTHER" id="PTHR13343:SF24">
    <property type="entry name" value="OS07G0573800 PROTEIN"/>
    <property type="match status" value="1"/>
</dbReference>
<accession>A0A7G9RIK8</accession>
<organism evidence="2 3">
    <name type="scientific">Diaphorobacter ruginosibacter</name>
    <dbReference type="NCBI Taxonomy" id="1715720"/>
    <lineage>
        <taxon>Bacteria</taxon>
        <taxon>Pseudomonadati</taxon>
        <taxon>Pseudomonadota</taxon>
        <taxon>Betaproteobacteria</taxon>
        <taxon>Burkholderiales</taxon>
        <taxon>Comamonadaceae</taxon>
        <taxon>Diaphorobacter</taxon>
    </lineage>
</organism>
<feature type="domain" description="Pyridoxamine 5'-phosphate oxidase N-terminal" evidence="1">
    <location>
        <begin position="10"/>
        <end position="146"/>
    </location>
</feature>
<dbReference type="KEGG" id="drg:H9K76_12210"/>
<protein>
    <submittedName>
        <fullName evidence="2">Pyridoxamine 5'-phosphate oxidase family protein</fullName>
    </submittedName>
</protein>
<dbReference type="Proteomes" id="UP000515811">
    <property type="component" value="Chromosome"/>
</dbReference>
<dbReference type="PIRSF" id="PIRSF004633">
    <property type="entry name" value="UCP_PLP_oxd"/>
    <property type="match status" value="1"/>
</dbReference>
<evidence type="ECO:0000313" key="2">
    <source>
        <dbReference type="EMBL" id="QNN55433.1"/>
    </source>
</evidence>